<evidence type="ECO:0000313" key="4">
    <source>
        <dbReference type="Proteomes" id="UP000288246"/>
    </source>
</evidence>
<keyword evidence="2" id="KW-0472">Membrane</keyword>
<evidence type="ECO:0000256" key="2">
    <source>
        <dbReference type="SAM" id="Phobius"/>
    </source>
</evidence>
<proteinExistence type="predicted"/>
<name>A0A401UYJ1_9CELL</name>
<sequence>MTTDPADRPDVPEPATTAPARQPGTTGAAADAVFRTALRDTLLLLGALTVLGVGIGWLVAGLPGVWGALIGVGLALVFSGTTVVSMLATSHSSPQKMAAVVMGAWLGKVIVVIVVLALLRDLDFYSKPVLAAVLAAGVLGSAYLDYRAVSRGRVPYVEPSA</sequence>
<dbReference type="EMBL" id="BHYL01000094">
    <property type="protein sequence ID" value="GCD19756.1"/>
    <property type="molecule type" value="Genomic_DNA"/>
</dbReference>
<dbReference type="RefSeq" id="WP_371852342.1">
    <property type="nucleotide sequence ID" value="NZ_BHYL01000094.1"/>
</dbReference>
<feature type="transmembrane region" description="Helical" evidence="2">
    <location>
        <begin position="66"/>
        <end position="87"/>
    </location>
</feature>
<dbReference type="AlphaFoldDB" id="A0A401UYJ1"/>
<evidence type="ECO:0000256" key="1">
    <source>
        <dbReference type="SAM" id="MobiDB-lite"/>
    </source>
</evidence>
<keyword evidence="2" id="KW-0812">Transmembrane</keyword>
<feature type="transmembrane region" description="Helical" evidence="2">
    <location>
        <begin position="125"/>
        <end position="144"/>
    </location>
</feature>
<evidence type="ECO:0008006" key="5">
    <source>
        <dbReference type="Google" id="ProtNLM"/>
    </source>
</evidence>
<comment type="caution">
    <text evidence="3">The sequence shown here is derived from an EMBL/GenBank/DDBJ whole genome shotgun (WGS) entry which is preliminary data.</text>
</comment>
<feature type="transmembrane region" description="Helical" evidence="2">
    <location>
        <begin position="99"/>
        <end position="119"/>
    </location>
</feature>
<feature type="region of interest" description="Disordered" evidence="1">
    <location>
        <begin position="1"/>
        <end position="26"/>
    </location>
</feature>
<gene>
    <name evidence="3" type="ORF">CTKZ_13180</name>
</gene>
<dbReference type="Proteomes" id="UP000288246">
    <property type="component" value="Unassembled WGS sequence"/>
</dbReference>
<keyword evidence="4" id="KW-1185">Reference proteome</keyword>
<keyword evidence="2" id="KW-1133">Transmembrane helix</keyword>
<protein>
    <recommendedName>
        <fullName evidence="5">ATP synthase protein I</fullName>
    </recommendedName>
</protein>
<feature type="transmembrane region" description="Helical" evidence="2">
    <location>
        <begin position="42"/>
        <end position="60"/>
    </location>
</feature>
<organism evidence="3 4">
    <name type="scientific">Cellulomonas algicola</name>
    <dbReference type="NCBI Taxonomy" id="2071633"/>
    <lineage>
        <taxon>Bacteria</taxon>
        <taxon>Bacillati</taxon>
        <taxon>Actinomycetota</taxon>
        <taxon>Actinomycetes</taxon>
        <taxon>Micrococcales</taxon>
        <taxon>Cellulomonadaceae</taxon>
        <taxon>Cellulomonas</taxon>
    </lineage>
</organism>
<feature type="compositionally biased region" description="Basic and acidic residues" evidence="1">
    <location>
        <begin position="1"/>
        <end position="11"/>
    </location>
</feature>
<reference evidence="3 4" key="1">
    <citation type="submission" date="2018-11" db="EMBL/GenBank/DDBJ databases">
        <title>Draft genome sequence of Cellulomonas takizawaensis strain TKZ-21.</title>
        <authorList>
            <person name="Yamamura H."/>
            <person name="Hayashi T."/>
            <person name="Hamada M."/>
            <person name="Serisawa Y."/>
            <person name="Matsuyama K."/>
            <person name="Nakagawa Y."/>
            <person name="Otoguro M."/>
            <person name="Yanagida F."/>
            <person name="Hayakawa M."/>
        </authorList>
    </citation>
    <scope>NUCLEOTIDE SEQUENCE [LARGE SCALE GENOMIC DNA]</scope>
    <source>
        <strain evidence="3 4">TKZ-21</strain>
    </source>
</reference>
<accession>A0A401UYJ1</accession>
<evidence type="ECO:0000313" key="3">
    <source>
        <dbReference type="EMBL" id="GCD19756.1"/>
    </source>
</evidence>